<sequence>MSLNGGWSQPNTALSPESFNPMMLQKELMHAWEEEKPQPGMSVAELRRRFEMSNDNQNAAERVTRTPTRAQEEPQNRRQEYVQRRPVPAPREYATPEREEYRQQEYPQPNRYNYTQEQQYSQAPRDRYPQREYIQPERDTYHQKENIMPRPIARPASASPKQVDSPQSQIIVPSPKSLSARKKAISQQKEKVPRKQVRSIYSTIQQDLYHQQEFEQQRGPASSVPARQHIPEPTLSSTQRHSSWSGLLDDDQEAYNRQSDKVPPPPPRRKTPVGYAYQRPYSYHSSAHNEDSNLGFVKQPEEYRTDKKMRQEQPAERGDRDEVTQDAYADQIRKMMKKTPVQFSPIRPAKPSTEKRLVGPSDEDIFKYAKAQEPLHVRRSPQAKLQAEGIYEYKRVQWGEETESNASYERPGSVSRESPQSVQNRYGSHADTRYGDDRAQRSPIPRSTSWNQQHIPEREQPERSTISMKKSITIDALQPRSSFSESEQGESVASLDDKVNSYLEMKGFKPKPEVETSEPVQRRPQRNRAKFTNRESYVYRDSTPSPQHSTQSYEPVQRSSPRPASIDFPPPPPEMLDFPPPPPLEYTTAEIVHSKHPTSVVSSTSYDREDPPGQVNSNTTQTEERYEEPPRGRDFNRINLQLRQQTEERVNSYPSSDAEDEESSSNYSYDQSSPERRYLQKKYAGIPRSPVIDFKDFLENGEEQNNKADDIKFQRYPVREDEQKGMSREDSFVSSTSGSAMGFPLHRTEEVWSITQQSDAPSSEYQIFEAPNEPDAKQSPELRAPSERKKERKQAQKGLSMKDLQGRTQNVINRHSRENLSSIDRRGELDYSGSSPTLTPSESGTETEDSPREWRRQQQDLAEKEQKYWHQEEERARRDEDERAAKVAAVKERRDSEKRAWMEEQERIERMQREYEERQRLEEDRRRLLELKKREDQRKAEEDARQAEEQARREVEEKLRRQAEERARQEAEMKAQQEAEEQAKWESQERARREAEIKARMEAEERAQREMEEARREAEERARREAELRARKEAEERAQREAELRARREVEERARREARERAIREAEEEAQREAAIRGRIEAEERARREAEERARREAQERVRQEAEERAQREAEERAYQQAEERSRREAQERARQEAEERAQREAEERAYQEAEERAHREAQERARQEAEERAQREEEERARREAEERARREAEERAYREADDRARREEERARREAEERAYREERARREAEERAFREAQENRKREEEERARKEAEAAEIRARLEHEDMIRREVAAQAERELEMAQKAAEEQMKKEEDLKTKLEADKQAEMEAKKMWEAAEKSVKEAEERARRASLNRQKKEQEADQRISPQRERARSDTEEVSARKPPVPAPRRRNQSEAPDEQTTSLKRGARDRMSLRELKEFTRGTIQRLSSRSLASYASEPPPDLRSDIDIRSPDNIGGGGRLRKKVPSLKDLKTQTRDQIIRHSRDSLSYRRSHSSLSSPGPFSGDDDDDDYYVPFNDYDSDEDNSLRQKVPPCMRPHRRKGPGIKSADPLQRRSFHEMPQDGLSSDLPPVRVTIPMRGAKSTEAIVQKGKKKNMTVEVTLVPRASIENLDKFKPEVKVTNNPMEYKKLTGSMPELSDDGSEQKTPSGLRGSRSNSDYGVGRGRGSKITSGDTGYSSVTSDDSPDNIPSRPRSRSWKGSVSLDTEGMDDLLVEEKENDKKEVKSPKSPKSPKSKSKKKSGTFPRFKQDQKQERPRSRVEILLHGIGNEDPKAPYYETEV</sequence>
<dbReference type="PANTHER" id="PTHR35480:SF1">
    <property type="entry name" value="MATERNAL EFFECT EMBRYO ARREST 22"/>
    <property type="match status" value="1"/>
</dbReference>
<proteinExistence type="predicted"/>
<feature type="compositionally biased region" description="Low complexity" evidence="1">
    <location>
        <begin position="1480"/>
        <end position="1489"/>
    </location>
</feature>
<feature type="compositionally biased region" description="Polar residues" evidence="1">
    <location>
        <begin position="1652"/>
        <end position="1666"/>
    </location>
</feature>
<evidence type="ECO:0000313" key="3">
    <source>
        <dbReference type="Proteomes" id="UP000838412"/>
    </source>
</evidence>
<feature type="compositionally biased region" description="Pro residues" evidence="1">
    <location>
        <begin position="568"/>
        <end position="584"/>
    </location>
</feature>
<feature type="region of interest" description="Disordered" evidence="1">
    <location>
        <begin position="1"/>
        <end position="198"/>
    </location>
</feature>
<dbReference type="Proteomes" id="UP000838412">
    <property type="component" value="Chromosome 10"/>
</dbReference>
<feature type="compositionally biased region" description="Basic and acidic residues" evidence="1">
    <location>
        <begin position="1311"/>
        <end position="1332"/>
    </location>
</feature>
<feature type="compositionally biased region" description="Basic and acidic residues" evidence="1">
    <location>
        <begin position="1536"/>
        <end position="1545"/>
    </location>
</feature>
<protein>
    <submittedName>
        <fullName evidence="2">C2orf16 protein</fullName>
    </submittedName>
</protein>
<dbReference type="EMBL" id="OV696695">
    <property type="protein sequence ID" value="CAH1238389.1"/>
    <property type="molecule type" value="Genomic_DNA"/>
</dbReference>
<name>A0A8J9VFH2_BRALA</name>
<feature type="compositionally biased region" description="Basic and acidic residues" evidence="1">
    <location>
        <begin position="124"/>
        <end position="147"/>
    </location>
</feature>
<evidence type="ECO:0000313" key="2">
    <source>
        <dbReference type="EMBL" id="CAH1238389.1"/>
    </source>
</evidence>
<feature type="compositionally biased region" description="Basic and acidic residues" evidence="1">
    <location>
        <begin position="1427"/>
        <end position="1437"/>
    </location>
</feature>
<feature type="region of interest" description="Disordered" evidence="1">
    <location>
        <begin position="394"/>
        <end position="685"/>
    </location>
</feature>
<feature type="compositionally biased region" description="Polar residues" evidence="1">
    <location>
        <begin position="415"/>
        <end position="426"/>
    </location>
</feature>
<feature type="compositionally biased region" description="Basic and acidic residues" evidence="1">
    <location>
        <begin position="428"/>
        <end position="440"/>
    </location>
</feature>
<feature type="compositionally biased region" description="Low complexity" evidence="1">
    <location>
        <begin position="1412"/>
        <end position="1423"/>
    </location>
</feature>
<feature type="compositionally biased region" description="Basic and acidic residues" evidence="1">
    <location>
        <begin position="697"/>
        <end position="731"/>
    </location>
</feature>
<feature type="compositionally biased region" description="Polar residues" evidence="1">
    <location>
        <begin position="832"/>
        <end position="844"/>
    </location>
</feature>
<feature type="compositionally biased region" description="Basic and acidic residues" evidence="1">
    <location>
        <begin position="622"/>
        <end position="636"/>
    </location>
</feature>
<feature type="compositionally biased region" description="Basic and acidic residues" evidence="1">
    <location>
        <begin position="1697"/>
        <end position="1709"/>
    </location>
</feature>
<feature type="compositionally biased region" description="Low complexity" evidence="1">
    <location>
        <begin position="149"/>
        <end position="160"/>
    </location>
</feature>
<feature type="region of interest" description="Disordered" evidence="1">
    <location>
        <begin position="697"/>
        <end position="900"/>
    </location>
</feature>
<dbReference type="PANTHER" id="PTHR35480">
    <property type="entry name" value="MATERNAL EFFECT EMBRYO ARREST 22"/>
    <property type="match status" value="1"/>
</dbReference>
<feature type="region of interest" description="Disordered" evidence="1">
    <location>
        <begin position="1602"/>
        <end position="1764"/>
    </location>
</feature>
<feature type="compositionally biased region" description="Polar residues" evidence="1">
    <location>
        <begin position="162"/>
        <end position="171"/>
    </location>
</feature>
<feature type="region of interest" description="Disordered" evidence="1">
    <location>
        <begin position="1311"/>
        <end position="1557"/>
    </location>
</feature>
<organism evidence="2 3">
    <name type="scientific">Branchiostoma lanceolatum</name>
    <name type="common">Common lancelet</name>
    <name type="synonym">Amphioxus lanceolatum</name>
    <dbReference type="NCBI Taxonomy" id="7740"/>
    <lineage>
        <taxon>Eukaryota</taxon>
        <taxon>Metazoa</taxon>
        <taxon>Chordata</taxon>
        <taxon>Cephalochordata</taxon>
        <taxon>Leptocardii</taxon>
        <taxon>Amphioxiformes</taxon>
        <taxon>Branchiostomatidae</taxon>
        <taxon>Branchiostoma</taxon>
    </lineage>
</organism>
<feature type="compositionally biased region" description="Basic and acidic residues" evidence="1">
    <location>
        <begin position="299"/>
        <end position="323"/>
    </location>
</feature>
<feature type="compositionally biased region" description="Polar residues" evidence="1">
    <location>
        <begin position="445"/>
        <end position="454"/>
    </location>
</feature>
<feature type="compositionally biased region" description="Basic and acidic residues" evidence="1">
    <location>
        <begin position="94"/>
        <end position="103"/>
    </location>
</feature>
<feature type="region of interest" description="Disordered" evidence="1">
    <location>
        <begin position="929"/>
        <end position="1256"/>
    </location>
</feature>
<feature type="region of interest" description="Disordered" evidence="1">
    <location>
        <begin position="210"/>
        <end position="360"/>
    </location>
</feature>
<feature type="compositionally biased region" description="Polar residues" evidence="1">
    <location>
        <begin position="542"/>
        <end position="562"/>
    </location>
</feature>
<feature type="compositionally biased region" description="Basic and acidic residues" evidence="1">
    <location>
        <begin position="849"/>
        <end position="900"/>
    </location>
</feature>
<gene>
    <name evidence="2" type="primary">C2orf16</name>
    <name evidence="2" type="ORF">BLAG_LOCUS3017</name>
</gene>
<feature type="compositionally biased region" description="Polar residues" evidence="1">
    <location>
        <begin position="479"/>
        <end position="491"/>
    </location>
</feature>
<feature type="compositionally biased region" description="Basic and acidic residues" evidence="1">
    <location>
        <begin position="1730"/>
        <end position="1756"/>
    </location>
</feature>
<feature type="compositionally biased region" description="Polar residues" evidence="1">
    <location>
        <begin position="53"/>
        <end position="69"/>
    </location>
</feature>
<feature type="compositionally biased region" description="Polar residues" evidence="1">
    <location>
        <begin position="1"/>
        <end position="18"/>
    </location>
</feature>
<evidence type="ECO:0000256" key="1">
    <source>
        <dbReference type="SAM" id="MobiDB-lite"/>
    </source>
</evidence>
<dbReference type="OrthoDB" id="10058702at2759"/>
<feature type="compositionally biased region" description="Basic residues" evidence="1">
    <location>
        <begin position="1714"/>
        <end position="1724"/>
    </location>
</feature>
<keyword evidence="3" id="KW-1185">Reference proteome</keyword>
<feature type="compositionally biased region" description="Basic and acidic residues" evidence="1">
    <location>
        <begin position="27"/>
        <end position="37"/>
    </location>
</feature>
<feature type="compositionally biased region" description="Polar residues" evidence="1">
    <location>
        <begin position="110"/>
        <end position="122"/>
    </location>
</feature>
<feature type="compositionally biased region" description="Polar residues" evidence="1">
    <location>
        <begin position="234"/>
        <end position="245"/>
    </location>
</feature>
<feature type="compositionally biased region" description="Basic and acidic residues" evidence="1">
    <location>
        <begin position="70"/>
        <end position="83"/>
    </location>
</feature>
<feature type="compositionally biased region" description="Basic and acidic residues" evidence="1">
    <location>
        <begin position="1339"/>
        <end position="1365"/>
    </location>
</feature>
<feature type="compositionally biased region" description="Basic and acidic residues" evidence="1">
    <location>
        <begin position="1392"/>
        <end position="1406"/>
    </location>
</feature>
<feature type="compositionally biased region" description="Basic and acidic residues" evidence="1">
    <location>
        <begin position="815"/>
        <end position="829"/>
    </location>
</feature>
<reference evidence="2" key="1">
    <citation type="submission" date="2022-01" db="EMBL/GenBank/DDBJ databases">
        <authorList>
            <person name="Braso-Vives M."/>
        </authorList>
    </citation>
    <scope>NUCLEOTIDE SEQUENCE</scope>
</reference>
<feature type="compositionally biased region" description="Basic and acidic residues" evidence="1">
    <location>
        <begin position="1453"/>
        <end position="1474"/>
    </location>
</feature>
<feature type="compositionally biased region" description="Basic and acidic residues" evidence="1">
    <location>
        <begin position="774"/>
        <end position="789"/>
    </location>
</feature>
<feature type="compositionally biased region" description="Polar residues" evidence="1">
    <location>
        <begin position="753"/>
        <end position="765"/>
    </location>
</feature>
<accession>A0A8J9VFH2</accession>